<evidence type="ECO:0000313" key="1">
    <source>
        <dbReference type="EMBL" id="PZX10649.1"/>
    </source>
</evidence>
<proteinExistence type="predicted"/>
<dbReference type="AlphaFoldDB" id="A0A2W7PMR8"/>
<keyword evidence="2" id="KW-1185">Reference proteome</keyword>
<dbReference type="EMBL" id="QKZK01000048">
    <property type="protein sequence ID" value="PZX10649.1"/>
    <property type="molecule type" value="Genomic_DNA"/>
</dbReference>
<dbReference type="Pfam" id="PF07494">
    <property type="entry name" value="Reg_prop"/>
    <property type="match status" value="1"/>
</dbReference>
<organism evidence="1 2">
    <name type="scientific">Breznakibacter xylanolyticus</name>
    <dbReference type="NCBI Taxonomy" id="990"/>
    <lineage>
        <taxon>Bacteria</taxon>
        <taxon>Pseudomonadati</taxon>
        <taxon>Bacteroidota</taxon>
        <taxon>Bacteroidia</taxon>
        <taxon>Marinilabiliales</taxon>
        <taxon>Marinilabiliaceae</taxon>
        <taxon>Breznakibacter</taxon>
    </lineage>
</organism>
<name>A0A2W7PMR8_9BACT</name>
<reference evidence="1 2" key="1">
    <citation type="submission" date="2018-06" db="EMBL/GenBank/DDBJ databases">
        <title>Genomic Encyclopedia of Archaeal and Bacterial Type Strains, Phase II (KMG-II): from individual species to whole genera.</title>
        <authorList>
            <person name="Goeker M."/>
        </authorList>
    </citation>
    <scope>NUCLEOTIDE SEQUENCE [LARGE SCALE GENOMIC DNA]</scope>
    <source>
        <strain evidence="1 2">DSM 6779</strain>
    </source>
</reference>
<protein>
    <submittedName>
        <fullName evidence="1">Two component regulator with propeller domain</fullName>
    </submittedName>
</protein>
<dbReference type="Proteomes" id="UP000249239">
    <property type="component" value="Unassembled WGS sequence"/>
</dbReference>
<dbReference type="InterPro" id="IPR011110">
    <property type="entry name" value="Reg_prop"/>
</dbReference>
<gene>
    <name evidence="1" type="ORF">LX69_03319</name>
</gene>
<dbReference type="RefSeq" id="WP_170124439.1">
    <property type="nucleotide sequence ID" value="NZ_QKZK01000048.1"/>
</dbReference>
<dbReference type="InterPro" id="IPR015943">
    <property type="entry name" value="WD40/YVTN_repeat-like_dom_sf"/>
</dbReference>
<dbReference type="Gene3D" id="2.130.10.10">
    <property type="entry name" value="YVTN repeat-like/Quinoprotein amine dehydrogenase"/>
    <property type="match status" value="1"/>
</dbReference>
<comment type="caution">
    <text evidence="1">The sequence shown here is derived from an EMBL/GenBank/DDBJ whole genome shotgun (WGS) entry which is preliminary data.</text>
</comment>
<evidence type="ECO:0000313" key="2">
    <source>
        <dbReference type="Proteomes" id="UP000249239"/>
    </source>
</evidence>
<feature type="non-terminal residue" evidence="1">
    <location>
        <position position="70"/>
    </location>
</feature>
<accession>A0A2W7PMR8</accession>
<sequence length="70" mass="7946">MMKQIVILLVLFFSFRMACGEELFRLHSVSSDEGLASSNVTCMVQDKMGFLWLGTTDGLARYDGVRFVNY</sequence>